<feature type="non-terminal residue" evidence="1">
    <location>
        <position position="34"/>
    </location>
</feature>
<sequence>VEKLTGTQAWDLVQAGDAKIVDLRGPSDFAHGHA</sequence>
<evidence type="ECO:0008006" key="2">
    <source>
        <dbReference type="Google" id="ProtNLM"/>
    </source>
</evidence>
<dbReference type="EMBL" id="UINC01068228">
    <property type="protein sequence ID" value="SVC00685.1"/>
    <property type="molecule type" value="Genomic_DNA"/>
</dbReference>
<gene>
    <name evidence="1" type="ORF">METZ01_LOCUS253539</name>
</gene>
<proteinExistence type="predicted"/>
<accession>A0A382IMW9</accession>
<feature type="non-terminal residue" evidence="1">
    <location>
        <position position="1"/>
    </location>
</feature>
<dbReference type="AlphaFoldDB" id="A0A382IMW9"/>
<name>A0A382IMW9_9ZZZZ</name>
<organism evidence="1">
    <name type="scientific">marine metagenome</name>
    <dbReference type="NCBI Taxonomy" id="408172"/>
    <lineage>
        <taxon>unclassified sequences</taxon>
        <taxon>metagenomes</taxon>
        <taxon>ecological metagenomes</taxon>
    </lineage>
</organism>
<dbReference type="InterPro" id="IPR036873">
    <property type="entry name" value="Rhodanese-like_dom_sf"/>
</dbReference>
<evidence type="ECO:0000313" key="1">
    <source>
        <dbReference type="EMBL" id="SVC00685.1"/>
    </source>
</evidence>
<reference evidence="1" key="1">
    <citation type="submission" date="2018-05" db="EMBL/GenBank/DDBJ databases">
        <authorList>
            <person name="Lanie J.A."/>
            <person name="Ng W.-L."/>
            <person name="Kazmierczak K.M."/>
            <person name="Andrzejewski T.M."/>
            <person name="Davidsen T.M."/>
            <person name="Wayne K.J."/>
            <person name="Tettelin H."/>
            <person name="Glass J.I."/>
            <person name="Rusch D."/>
            <person name="Podicherti R."/>
            <person name="Tsui H.-C.T."/>
            <person name="Winkler M.E."/>
        </authorList>
    </citation>
    <scope>NUCLEOTIDE SEQUENCE</scope>
</reference>
<dbReference type="SUPFAM" id="SSF52821">
    <property type="entry name" value="Rhodanese/Cell cycle control phosphatase"/>
    <property type="match status" value="1"/>
</dbReference>
<protein>
    <recommendedName>
        <fullName evidence="2">Rhodanese domain-containing protein</fullName>
    </recommendedName>
</protein>